<gene>
    <name evidence="2" type="ORF">QQF64_002857</name>
</gene>
<accession>A0ABR3MRA7</accession>
<keyword evidence="3" id="KW-1185">Reference proteome</keyword>
<feature type="compositionally biased region" description="Basic and acidic residues" evidence="1">
    <location>
        <begin position="31"/>
        <end position="46"/>
    </location>
</feature>
<comment type="caution">
    <text evidence="2">The sequence shown here is derived from an EMBL/GenBank/DDBJ whole genome shotgun (WGS) entry which is preliminary data.</text>
</comment>
<evidence type="ECO:0000256" key="1">
    <source>
        <dbReference type="SAM" id="MobiDB-lite"/>
    </source>
</evidence>
<dbReference type="Pfam" id="PF15392">
    <property type="entry name" value="Joubert"/>
    <property type="match status" value="1"/>
</dbReference>
<sequence>MLSDPKSKQETKTLHQRKKNGFLSSTAKQRAVKEKTYEENTHERDAVSLWSPDEEDQHIRRGFEKLDDEFTDEDLLRDLDLGALSQSTSSVLSKLDWAAIERIVAEEEEEEEEEQQ</sequence>
<protein>
    <submittedName>
        <fullName evidence="2">Uncharacterized protein</fullName>
    </submittedName>
</protein>
<evidence type="ECO:0000313" key="2">
    <source>
        <dbReference type="EMBL" id="KAL1267182.1"/>
    </source>
</evidence>
<evidence type="ECO:0000313" key="3">
    <source>
        <dbReference type="Proteomes" id="UP001558613"/>
    </source>
</evidence>
<reference evidence="2 3" key="1">
    <citation type="submission" date="2023-09" db="EMBL/GenBank/DDBJ databases">
        <authorList>
            <person name="Wang M."/>
        </authorList>
    </citation>
    <scope>NUCLEOTIDE SEQUENCE [LARGE SCALE GENOMIC DNA]</scope>
    <source>
        <strain evidence="2">GT-2023</strain>
        <tissue evidence="2">Liver</tissue>
    </source>
</reference>
<feature type="compositionally biased region" description="Basic and acidic residues" evidence="1">
    <location>
        <begin position="1"/>
        <end position="13"/>
    </location>
</feature>
<dbReference type="InterPro" id="IPR028236">
    <property type="entry name" value="CPLANE1"/>
</dbReference>
<name>A0ABR3MRA7_9TELE</name>
<dbReference type="PANTHER" id="PTHR14492">
    <property type="entry name" value="JBTS17"/>
    <property type="match status" value="1"/>
</dbReference>
<proteinExistence type="predicted"/>
<dbReference type="Proteomes" id="UP001558613">
    <property type="component" value="Unassembled WGS sequence"/>
</dbReference>
<dbReference type="EMBL" id="JAYMGO010000010">
    <property type="protein sequence ID" value="KAL1267182.1"/>
    <property type="molecule type" value="Genomic_DNA"/>
</dbReference>
<feature type="region of interest" description="Disordered" evidence="1">
    <location>
        <begin position="1"/>
        <end position="49"/>
    </location>
</feature>
<dbReference type="PANTHER" id="PTHR14492:SF4">
    <property type="entry name" value="CILIOGENESIS AND PLANAR POLARITY EFFECTOR 1"/>
    <property type="match status" value="1"/>
</dbReference>
<organism evidence="2 3">
    <name type="scientific">Cirrhinus molitorella</name>
    <name type="common">mud carp</name>
    <dbReference type="NCBI Taxonomy" id="172907"/>
    <lineage>
        <taxon>Eukaryota</taxon>
        <taxon>Metazoa</taxon>
        <taxon>Chordata</taxon>
        <taxon>Craniata</taxon>
        <taxon>Vertebrata</taxon>
        <taxon>Euteleostomi</taxon>
        <taxon>Actinopterygii</taxon>
        <taxon>Neopterygii</taxon>
        <taxon>Teleostei</taxon>
        <taxon>Ostariophysi</taxon>
        <taxon>Cypriniformes</taxon>
        <taxon>Cyprinidae</taxon>
        <taxon>Labeoninae</taxon>
        <taxon>Labeonini</taxon>
        <taxon>Cirrhinus</taxon>
    </lineage>
</organism>